<accession>A0A061L4R7</accession>
<dbReference type="Pfam" id="PF06074">
    <property type="entry name" value="Portal_Mu"/>
    <property type="match status" value="1"/>
</dbReference>
<dbReference type="Proteomes" id="UP001180189">
    <property type="component" value="Chromosome"/>
</dbReference>
<dbReference type="AlphaFoldDB" id="A0A061L4R7"/>
<proteinExistence type="predicted"/>
<reference evidence="2" key="3">
    <citation type="submission" date="2019-12" db="EMBL/GenBank/DDBJ databases">
        <authorList>
            <consortium name="NCBI Pathogen Detection Project"/>
        </authorList>
    </citation>
    <scope>NUCLEOTIDE SEQUENCE</scope>
    <source>
        <strain evidence="2">EC00763</strain>
    </source>
</reference>
<evidence type="ECO:0000313" key="1">
    <source>
        <dbReference type="EMBL" id="EMJ5253674.1"/>
    </source>
</evidence>
<dbReference type="InterPro" id="IPR009279">
    <property type="entry name" value="Portal_Mu"/>
</dbReference>
<dbReference type="EMBL" id="SCJN01000018">
    <property type="protein sequence ID" value="RXD17613.1"/>
    <property type="molecule type" value="Genomic_DNA"/>
</dbReference>
<protein>
    <submittedName>
        <fullName evidence="1">DUF935 domain-containing protein</fullName>
    </submittedName>
    <submittedName>
        <fullName evidence="2">DUF935 family protein</fullName>
    </submittedName>
</protein>
<reference evidence="3 5" key="2">
    <citation type="submission" date="2019-01" db="EMBL/GenBank/DDBJ databases">
        <title>Genomic analysis of febrile catheter-associated UTI E. coli isolates.</title>
        <authorList>
            <person name="Potter R."/>
            <person name="Zou Z."/>
            <person name="Henderson J."/>
            <person name="Dantas G."/>
        </authorList>
    </citation>
    <scope>NUCLEOTIDE SEQUENCE [LARGE SCALE GENOMIC DNA]</scope>
    <source>
        <strain evidence="3 5">29_CAASB</strain>
    </source>
</reference>
<evidence type="ECO:0000313" key="5">
    <source>
        <dbReference type="Proteomes" id="UP000288730"/>
    </source>
</evidence>
<dbReference type="RefSeq" id="WP_000090684.1">
    <property type="nucleotide sequence ID" value="NZ_AP021998.1"/>
</dbReference>
<dbReference type="Proteomes" id="UP001285616">
    <property type="component" value="Unassembled WGS sequence"/>
</dbReference>
<reference evidence="2" key="1">
    <citation type="journal article" date="2018" name="Genome Biol.">
        <title>SKESA: strategic k-mer extension for scrupulous assemblies.</title>
        <authorList>
            <person name="Souvorov A."/>
            <person name="Agarwala R."/>
            <person name="Lipman D.J."/>
        </authorList>
    </citation>
    <scope>NUCLEOTIDE SEQUENCE [LARGE SCALE GENOMIC DNA]</scope>
    <source>
        <strain evidence="2">EC00763</strain>
    </source>
</reference>
<evidence type="ECO:0000313" key="3">
    <source>
        <dbReference type="EMBL" id="RXD17613.1"/>
    </source>
</evidence>
<name>A0A061L4R7_ECOLX</name>
<evidence type="ECO:0000313" key="2">
    <source>
        <dbReference type="EMBL" id="HAH4523485.1"/>
    </source>
</evidence>
<reference evidence="1" key="5">
    <citation type="submission" date="2024-02" db="EMBL/GenBank/DDBJ databases">
        <authorList>
            <consortium name="Clinical and Environmental Microbiology Branch: Whole genome sequencing antimicrobial resistance pathogens in the healthcare setting"/>
        </authorList>
    </citation>
    <scope>NUCLEOTIDE SEQUENCE</scope>
    <source>
        <strain evidence="1">1924188</strain>
    </source>
</reference>
<dbReference type="Proteomes" id="UP000288730">
    <property type="component" value="Unassembled WGS sequence"/>
</dbReference>
<reference evidence="4" key="4">
    <citation type="journal article" date="2023" name="Microorganisms">
        <title>Comparative Genomic Analysis of ST131 Subclade C2 of ESBL-Producing E. coli Isolates from Patients with Recurrent and Sporadic Urinary Tract Infections.</title>
        <authorList>
            <person name="Jaen-Luchoro D."/>
            <person name="Kahnamouei A."/>
            <person name="Yazdanshenas S."/>
            <person name="Lindblom A."/>
            <person name="Samuelsson E."/>
            <person name="Ahren C."/>
            <person name="Karami N."/>
        </authorList>
    </citation>
    <scope>NUCLEOTIDE SEQUENCE</scope>
    <source>
        <strain evidence="4">S7</strain>
    </source>
</reference>
<dbReference type="EMBL" id="ABONVU020000005">
    <property type="protein sequence ID" value="EMJ5253674.1"/>
    <property type="molecule type" value="Genomic_DNA"/>
</dbReference>
<dbReference type="EMBL" id="CP107128">
    <property type="protein sequence ID" value="WLM97493.1"/>
    <property type="molecule type" value="Genomic_DNA"/>
</dbReference>
<evidence type="ECO:0000313" key="4">
    <source>
        <dbReference type="EMBL" id="WLM97493.1"/>
    </source>
</evidence>
<dbReference type="GeneID" id="66560629"/>
<sequence>MARGIWVSPDEFVAFSEPQKSLTAQIASRSRAIDFYGLGMYLPNPDPILKAQGRDIRIYRELRTDPLVGGCIRRRKAALKSLERGLERGHASARVFRFIRDMLDDLDLSRIIGEMSDAVLYGYQPCEIMWGRSVRSWAVTDIVGKPPEWFQFDTDNCLRFRARDAGVEGELLSPSKFVVPAQDASYDNPYGFPDLSMCFWPVAFKKGGMKFWLRFAEKFGSPWVIGKHPRGANDAEIEKLLDSMEQMVEDAVAAIPDDSSIELRAADGKADSSEVFRELITLSRSEISIALLGQNQTTEANSNKASAQAGLEVTADIRDADADIIQAAVNQVIRTVVTLNFGDVPCPVWAMWEQEAIDDTRATRDEKLTRAGLRLTPQYFKREYQLQDGDIDETPPSERQNNMLPLSFAEAIDADIQAQQQLDDALDILMNGGALNGTLEPVLAPLFRRVENGVNPSELLGELAELYPQMNTDDLQERLARILFVANIRGRLHERDNG</sequence>
<gene>
    <name evidence="3" type="ORF">EPS76_04100</name>
    <name evidence="2" type="ORF">GRC73_05645</name>
    <name evidence="4" type="ORF">OGM49_08400</name>
    <name evidence="1" type="ORF">R8O40_001883</name>
</gene>
<organism evidence="2">
    <name type="scientific">Escherichia coli</name>
    <dbReference type="NCBI Taxonomy" id="562"/>
    <lineage>
        <taxon>Bacteria</taxon>
        <taxon>Pseudomonadati</taxon>
        <taxon>Pseudomonadota</taxon>
        <taxon>Gammaproteobacteria</taxon>
        <taxon>Enterobacterales</taxon>
        <taxon>Enterobacteriaceae</taxon>
        <taxon>Escherichia</taxon>
    </lineage>
</organism>
<dbReference type="EMBL" id="DABBJX010000003">
    <property type="protein sequence ID" value="HAH4523485.1"/>
    <property type="molecule type" value="Genomic_DNA"/>
</dbReference>